<dbReference type="AlphaFoldDB" id="A0AAE2W9A6"/>
<dbReference type="Proteomes" id="UP000706122">
    <property type="component" value="Unassembled WGS sequence"/>
</dbReference>
<reference evidence="2" key="1">
    <citation type="submission" date="2019-11" db="EMBL/GenBank/DDBJ databases">
        <title>Spread of Macrolides and rifampicin resistant Rhodococcus equi in clinical isolates in the USA.</title>
        <authorList>
            <person name="Alvarez-Narvaez S."/>
            <person name="Huber L."/>
            <person name="Cohen N.D."/>
            <person name="Slovis N."/>
            <person name="Greiter M."/>
            <person name="Giguere S."/>
            <person name="Hart K."/>
        </authorList>
    </citation>
    <scope>NUCLEOTIDE SEQUENCE</scope>
    <source>
        <strain evidence="2">Lh_5</strain>
    </source>
</reference>
<sequence>MTDDSLRVSEALPQPEGTNHSYTDRDVRATCPKCENEITMLDCDTRFQSSTTTYSCPADGEVLAVVRRQKGGDITVDARVGLSIAIT</sequence>
<dbReference type="EMBL" id="WUYC01000004">
    <property type="protein sequence ID" value="MBM4716165.1"/>
    <property type="molecule type" value="Genomic_DNA"/>
</dbReference>
<feature type="region of interest" description="Disordered" evidence="1">
    <location>
        <begin position="1"/>
        <end position="25"/>
    </location>
</feature>
<protein>
    <submittedName>
        <fullName evidence="2">Uncharacterized protein</fullName>
    </submittedName>
</protein>
<name>A0AAE2W9A6_RHOHA</name>
<proteinExistence type="predicted"/>
<organism evidence="2 3">
    <name type="scientific">Rhodococcus hoagii</name>
    <name type="common">Corynebacterium equii</name>
    <dbReference type="NCBI Taxonomy" id="43767"/>
    <lineage>
        <taxon>Bacteria</taxon>
        <taxon>Bacillati</taxon>
        <taxon>Actinomycetota</taxon>
        <taxon>Actinomycetes</taxon>
        <taxon>Mycobacteriales</taxon>
        <taxon>Nocardiaceae</taxon>
        <taxon>Prescottella</taxon>
    </lineage>
</organism>
<comment type="caution">
    <text evidence="2">The sequence shown here is derived from an EMBL/GenBank/DDBJ whole genome shotgun (WGS) entry which is preliminary data.</text>
</comment>
<evidence type="ECO:0000256" key="1">
    <source>
        <dbReference type="SAM" id="MobiDB-lite"/>
    </source>
</evidence>
<evidence type="ECO:0000313" key="3">
    <source>
        <dbReference type="Proteomes" id="UP000706122"/>
    </source>
</evidence>
<accession>A0AAE2W9A6</accession>
<gene>
    <name evidence="2" type="ORF">GS551_18565</name>
</gene>
<evidence type="ECO:0000313" key="2">
    <source>
        <dbReference type="EMBL" id="MBM4716165.1"/>
    </source>
</evidence>